<evidence type="ECO:0000256" key="1">
    <source>
        <dbReference type="SAM" id="MobiDB-lite"/>
    </source>
</evidence>
<feature type="region of interest" description="Disordered" evidence="1">
    <location>
        <begin position="82"/>
        <end position="203"/>
    </location>
</feature>
<dbReference type="Proteomes" id="UP000053342">
    <property type="component" value="Unassembled WGS sequence"/>
</dbReference>
<evidence type="ECO:0000313" key="2">
    <source>
        <dbReference type="EMBL" id="KIW40525.1"/>
    </source>
</evidence>
<protein>
    <submittedName>
        <fullName evidence="2">Uncharacterized protein</fullName>
    </submittedName>
</protein>
<dbReference type="AlphaFoldDB" id="A0A0D2DDQ0"/>
<dbReference type="GeneID" id="27359789"/>
<evidence type="ECO:0000313" key="3">
    <source>
        <dbReference type="Proteomes" id="UP000053342"/>
    </source>
</evidence>
<gene>
    <name evidence="2" type="ORF">PV06_07715</name>
</gene>
<dbReference type="VEuPathDB" id="FungiDB:PV06_07715"/>
<feature type="compositionally biased region" description="Basic and acidic residues" evidence="1">
    <location>
        <begin position="1"/>
        <end position="25"/>
    </location>
</feature>
<dbReference type="EMBL" id="KN847338">
    <property type="protein sequence ID" value="KIW40525.1"/>
    <property type="molecule type" value="Genomic_DNA"/>
</dbReference>
<sequence length="203" mass="22550">MKRRSERSTDRIPKRLSTHDEHEWALRGYRPDLANSPQSPNEDPLGEIAYHRAFTRISATTPGRVPNPSFFPNSPTASQFVKWKDQVLFSPKPSGDRNSTQRPTPVFHAPTNIPENLPSPGYSEDPPQAYRSLSGDKARTGDSGSSTPNANRGRPASPQPLRMRIDQTRSQPQTQVGPVAKDLPNIMEPKFNSGPSGPDKVFR</sequence>
<name>A0A0D2DDQ0_9EURO</name>
<dbReference type="HOGENOM" id="CLU_1377986_0_0_1"/>
<organism evidence="2 3">
    <name type="scientific">Exophiala oligosperma</name>
    <dbReference type="NCBI Taxonomy" id="215243"/>
    <lineage>
        <taxon>Eukaryota</taxon>
        <taxon>Fungi</taxon>
        <taxon>Dikarya</taxon>
        <taxon>Ascomycota</taxon>
        <taxon>Pezizomycotina</taxon>
        <taxon>Eurotiomycetes</taxon>
        <taxon>Chaetothyriomycetidae</taxon>
        <taxon>Chaetothyriales</taxon>
        <taxon>Herpotrichiellaceae</taxon>
        <taxon>Exophiala</taxon>
    </lineage>
</organism>
<feature type="region of interest" description="Disordered" evidence="1">
    <location>
        <begin position="1"/>
        <end position="47"/>
    </location>
</feature>
<reference evidence="2 3" key="1">
    <citation type="submission" date="2015-01" db="EMBL/GenBank/DDBJ databases">
        <title>The Genome Sequence of Exophiala oligosperma CBS72588.</title>
        <authorList>
            <consortium name="The Broad Institute Genomics Platform"/>
            <person name="Cuomo C."/>
            <person name="de Hoog S."/>
            <person name="Gorbushina A."/>
            <person name="Stielow B."/>
            <person name="Teixiera M."/>
            <person name="Abouelleil A."/>
            <person name="Chapman S.B."/>
            <person name="Priest M."/>
            <person name="Young S.K."/>
            <person name="Wortman J."/>
            <person name="Nusbaum C."/>
            <person name="Birren B."/>
        </authorList>
    </citation>
    <scope>NUCLEOTIDE SEQUENCE [LARGE SCALE GENOMIC DNA]</scope>
    <source>
        <strain evidence="2 3">CBS 72588</strain>
    </source>
</reference>
<accession>A0A0D2DDQ0</accession>
<dbReference type="OrthoDB" id="4117656at2759"/>
<proteinExistence type="predicted"/>
<keyword evidence="3" id="KW-1185">Reference proteome</keyword>
<dbReference type="RefSeq" id="XP_016260741.1">
    <property type="nucleotide sequence ID" value="XM_016408987.1"/>
</dbReference>